<accession>A0AAE1FUU7</accession>
<name>A0AAE1FUU7_PETCI</name>
<sequence length="223" mass="25489">MKPGHLSLSLQEKQNIIYGVDALGTPNLRVASRAFGFTVSTLSRILKEREYVQTAVRATQTVRIRKDVQREECNKRTLKKNKTTVQQGTEKNNCGKGTKRVDKEQQTIRSRLPKVIFDNTVTRAILKYTAREKANICQRLQQEEVLAVSLDLGISVSILNRILKEGKINTKKTTTTTTTGPEKKTIKGLLCCDGFSMGRRGQQQQQHHYHHKRNSTTLQRRWQ</sequence>
<comment type="caution">
    <text evidence="2">The sequence shown here is derived from an EMBL/GenBank/DDBJ whole genome shotgun (WGS) entry which is preliminary data.</text>
</comment>
<dbReference type="EMBL" id="JAWQEG010001567">
    <property type="protein sequence ID" value="KAK3878253.1"/>
    <property type="molecule type" value="Genomic_DNA"/>
</dbReference>
<evidence type="ECO:0000313" key="3">
    <source>
        <dbReference type="Proteomes" id="UP001286313"/>
    </source>
</evidence>
<gene>
    <name evidence="2" type="ORF">Pcinc_017077</name>
</gene>
<protein>
    <submittedName>
        <fullName evidence="2">Uncharacterized protein</fullName>
    </submittedName>
</protein>
<proteinExistence type="predicted"/>
<keyword evidence="3" id="KW-1185">Reference proteome</keyword>
<reference evidence="2" key="1">
    <citation type="submission" date="2023-10" db="EMBL/GenBank/DDBJ databases">
        <title>Genome assemblies of two species of porcelain crab, Petrolisthes cinctipes and Petrolisthes manimaculis (Anomura: Porcellanidae).</title>
        <authorList>
            <person name="Angst P."/>
        </authorList>
    </citation>
    <scope>NUCLEOTIDE SEQUENCE</scope>
    <source>
        <strain evidence="2">PB745_01</strain>
        <tissue evidence="2">Gill</tissue>
    </source>
</reference>
<evidence type="ECO:0000256" key="1">
    <source>
        <dbReference type="SAM" id="MobiDB-lite"/>
    </source>
</evidence>
<organism evidence="2 3">
    <name type="scientific">Petrolisthes cinctipes</name>
    <name type="common">Flat porcelain crab</name>
    <dbReference type="NCBI Taxonomy" id="88211"/>
    <lineage>
        <taxon>Eukaryota</taxon>
        <taxon>Metazoa</taxon>
        <taxon>Ecdysozoa</taxon>
        <taxon>Arthropoda</taxon>
        <taxon>Crustacea</taxon>
        <taxon>Multicrustacea</taxon>
        <taxon>Malacostraca</taxon>
        <taxon>Eumalacostraca</taxon>
        <taxon>Eucarida</taxon>
        <taxon>Decapoda</taxon>
        <taxon>Pleocyemata</taxon>
        <taxon>Anomura</taxon>
        <taxon>Galatheoidea</taxon>
        <taxon>Porcellanidae</taxon>
        <taxon>Petrolisthes</taxon>
    </lineage>
</organism>
<feature type="region of interest" description="Disordered" evidence="1">
    <location>
        <begin position="201"/>
        <end position="223"/>
    </location>
</feature>
<dbReference type="Proteomes" id="UP001286313">
    <property type="component" value="Unassembled WGS sequence"/>
</dbReference>
<evidence type="ECO:0000313" key="2">
    <source>
        <dbReference type="EMBL" id="KAK3878253.1"/>
    </source>
</evidence>
<dbReference type="AlphaFoldDB" id="A0AAE1FUU7"/>